<dbReference type="GeneID" id="112494112"/>
<feature type="region of interest" description="Disordered" evidence="1">
    <location>
        <begin position="1"/>
        <end position="119"/>
    </location>
</feature>
<reference evidence="3 4" key="1">
    <citation type="submission" date="2025-04" db="UniProtKB">
        <authorList>
            <consortium name="RefSeq"/>
        </authorList>
    </citation>
    <scope>IDENTIFICATION</scope>
</reference>
<feature type="compositionally biased region" description="Basic and acidic residues" evidence="1">
    <location>
        <begin position="107"/>
        <end position="119"/>
    </location>
</feature>
<feature type="region of interest" description="Disordered" evidence="1">
    <location>
        <begin position="631"/>
        <end position="650"/>
    </location>
</feature>
<accession>A0AAJ7REV4</accession>
<dbReference type="Proteomes" id="UP000694920">
    <property type="component" value="Unplaced"/>
</dbReference>
<gene>
    <name evidence="3 4" type="primary">LOC112494112</name>
</gene>
<dbReference type="KEGG" id="ccin:112494112"/>
<name>A0AAJ7REV4_CEPCN</name>
<sequence length="1417" mass="161439">MSRMDSDNEDLPELCEIKTPSPLTSNSESENESDIMMPSILEEITPPSEPEKSNILISEKVHVTRDSIISKNSKEEIQDDNSSEESSPSALKRRLHDLPRVTVPMKMADKAAARNRRTRQERDVYLNLRGSSNRIDEKDEVELTYDCIKHIPRDARERRRNRIDSPWVSSMSDSQALFSVKSLRHEEIPNSSSNKELKMPDIIQRKTSFQMSGSSVAEDFENAEKLINPRYRSQDSARSLPGEVSFGERHHFEKRVLKSARKDAVKSAEYKNSDLQPEPGFCSIGDGSSLFTYYSTNPGKSRNCRSFIGNRKIYSDTDSDSTNEAVARKVRQNRRIKRAFEEFQSRNEILENEVKQNDKISNDSRPSSAKINMIDGDAYSNRRVSPISENVHFLPNVKDDREIYFPGNNGKLMYRNSVRDKYFEKRSQSQIKSRRKFFELDNLSKEISNSENNSNCSSVNLSDTATSKISKNEITAVNIPILKLKSQDLSRSTSITSKEDSEKRALDMKALITALSDVSLKQNDDNLESKKQEEHKFCISSGKKSSQSASVTISNEQCSTPFELNDSEKSHTSRSLRYNSRIPVKVQRSLKTMKRSSISDNEFESTSEIEDYRVPVAKIAKMNLLCEQESTNNSEFDRSPVSSRKGIDYSKSAKTSARSLKSLHSPCSEQKFSISRIENGKLNELQPLRRQNLEPIELECHNEAKKILSPNYEKAERNLKNDIEMIIIKDYSSVSNDNQHSNNFDKLLSGGPEGSNENLNIRNSDASKYPKALKQIFKEDFHEQSSSESAISVEDFQKSSSSTNVQTNVFSFCEEGNTCLSESLSIQDETQKESTAVPHHETFCDLRQEIKLEKMVTDENVDNQLIRNPVEKICFLESMEKLSINDPDDELRLPSKLHLERSKLKKEVSKKQEDTNESVQISNTESFKPRCYSSILPLSYFDEKKESEFQENEKGDNKIHSTKTVEYLNLKKMSNNLLRSNNEKRTNHLTQTGLVSKLKRNFEDSQDQEVKMEISQNSCSLFKKEQPTSNLPEINISTPIKFEKSCSGSSYRHPKVSEFSSLQIRTSSSESRLPTGAQFLKQETLLAMRNSQERFPFTISESTSRRSLKFKVSGQTKDTFRKSPSDPRIFAINKNKNGPTIFEDIEIPSSFISLRPTQNVGMLESNISALSADQTDTRNLVPRLKGFVRRFSTRLKGRAKDKSVSTMEVLYKNTECHVNSNQDSCANSSGSGSGQNRIQLGSVAQDMEIGFSSSREKSLKAQNSWVQAPAKSQEFDDIWIQEFDSENESDDVQFGHLSPESKTTPVKNSADPYSVFLIKTETPKNMTNSFEISQKKKKFAEKFKKSYSTPTIPMDSVMNDIFDLRADEDLENSDLENGCLCLKFCQVISQISIGTKKRVKYELPLNRRFRARIRKES</sequence>
<evidence type="ECO:0000313" key="2">
    <source>
        <dbReference type="Proteomes" id="UP000694920"/>
    </source>
</evidence>
<evidence type="ECO:0000313" key="4">
    <source>
        <dbReference type="RefSeq" id="XP_024939180.1"/>
    </source>
</evidence>
<organism evidence="2 4">
    <name type="scientific">Cephus cinctus</name>
    <name type="common">Wheat stem sawfly</name>
    <dbReference type="NCBI Taxonomy" id="211228"/>
    <lineage>
        <taxon>Eukaryota</taxon>
        <taxon>Metazoa</taxon>
        <taxon>Ecdysozoa</taxon>
        <taxon>Arthropoda</taxon>
        <taxon>Hexapoda</taxon>
        <taxon>Insecta</taxon>
        <taxon>Pterygota</taxon>
        <taxon>Neoptera</taxon>
        <taxon>Endopterygota</taxon>
        <taxon>Hymenoptera</taxon>
        <taxon>Cephoidea</taxon>
        <taxon>Cephidae</taxon>
        <taxon>Cephus</taxon>
    </lineage>
</organism>
<evidence type="ECO:0000256" key="1">
    <source>
        <dbReference type="SAM" id="MobiDB-lite"/>
    </source>
</evidence>
<dbReference type="RefSeq" id="XP_024939180.1">
    <property type="nucleotide sequence ID" value="XM_025083412.1"/>
</dbReference>
<keyword evidence="2" id="KW-1185">Reference proteome</keyword>
<dbReference type="RefSeq" id="XP_024939177.1">
    <property type="nucleotide sequence ID" value="XM_025083409.1"/>
</dbReference>
<protein>
    <submittedName>
        <fullName evidence="3 4">Uncharacterized protein LOC112494112</fullName>
    </submittedName>
</protein>
<evidence type="ECO:0000313" key="3">
    <source>
        <dbReference type="RefSeq" id="XP_024939177.1"/>
    </source>
</evidence>
<proteinExistence type="predicted"/>